<dbReference type="GO" id="GO:0016020">
    <property type="term" value="C:membrane"/>
    <property type="evidence" value="ECO:0007669"/>
    <property type="project" value="UniProtKB-SubCell"/>
</dbReference>
<gene>
    <name evidence="7" type="ORF">DILT_LOCUS18557</name>
</gene>
<dbReference type="Proteomes" id="UP000281553">
    <property type="component" value="Unassembled WGS sequence"/>
</dbReference>
<evidence type="ECO:0000313" key="8">
    <source>
        <dbReference type="Proteomes" id="UP000281553"/>
    </source>
</evidence>
<evidence type="ECO:0000259" key="6">
    <source>
        <dbReference type="PROSITE" id="PS51380"/>
    </source>
</evidence>
<evidence type="ECO:0000256" key="1">
    <source>
        <dbReference type="ARBA" id="ARBA00004141"/>
    </source>
</evidence>
<keyword evidence="3 5" id="KW-1133">Transmembrane helix</keyword>
<dbReference type="InterPro" id="IPR004342">
    <property type="entry name" value="EXS_C"/>
</dbReference>
<evidence type="ECO:0000256" key="3">
    <source>
        <dbReference type="ARBA" id="ARBA00022989"/>
    </source>
</evidence>
<dbReference type="AlphaFoldDB" id="A0A3P7NFU4"/>
<protein>
    <recommendedName>
        <fullName evidence="6">EXS domain-containing protein</fullName>
    </recommendedName>
</protein>
<keyword evidence="2 5" id="KW-0812">Transmembrane</keyword>
<feature type="transmembrane region" description="Helical" evidence="5">
    <location>
        <begin position="110"/>
        <end position="139"/>
    </location>
</feature>
<organism evidence="7 8">
    <name type="scientific">Dibothriocephalus latus</name>
    <name type="common">Fish tapeworm</name>
    <name type="synonym">Diphyllobothrium latum</name>
    <dbReference type="NCBI Taxonomy" id="60516"/>
    <lineage>
        <taxon>Eukaryota</taxon>
        <taxon>Metazoa</taxon>
        <taxon>Spiralia</taxon>
        <taxon>Lophotrochozoa</taxon>
        <taxon>Platyhelminthes</taxon>
        <taxon>Cestoda</taxon>
        <taxon>Eucestoda</taxon>
        <taxon>Diphyllobothriidea</taxon>
        <taxon>Diphyllobothriidae</taxon>
        <taxon>Dibothriocephalus</taxon>
    </lineage>
</organism>
<dbReference type="PANTHER" id="PTHR10783">
    <property type="entry name" value="XENOTROPIC AND POLYTROPIC RETROVIRUS RECEPTOR 1-RELATED"/>
    <property type="match status" value="1"/>
</dbReference>
<dbReference type="GO" id="GO:0005737">
    <property type="term" value="C:cytoplasm"/>
    <property type="evidence" value="ECO:0007669"/>
    <property type="project" value="TreeGrafter"/>
</dbReference>
<evidence type="ECO:0000256" key="2">
    <source>
        <dbReference type="ARBA" id="ARBA00022692"/>
    </source>
</evidence>
<feature type="transmembrane region" description="Helical" evidence="5">
    <location>
        <begin position="5"/>
        <end position="24"/>
    </location>
</feature>
<feature type="transmembrane region" description="Helical" evidence="5">
    <location>
        <begin position="44"/>
        <end position="65"/>
    </location>
</feature>
<dbReference type="Pfam" id="PF03124">
    <property type="entry name" value="EXS"/>
    <property type="match status" value="1"/>
</dbReference>
<evidence type="ECO:0000313" key="7">
    <source>
        <dbReference type="EMBL" id="VDN41465.1"/>
    </source>
</evidence>
<evidence type="ECO:0000256" key="4">
    <source>
        <dbReference type="ARBA" id="ARBA00023136"/>
    </source>
</evidence>
<name>A0A3P7NFU4_DIBLA</name>
<keyword evidence="4 5" id="KW-0472">Membrane</keyword>
<accession>A0A3P7NFU4</accession>
<keyword evidence="8" id="KW-1185">Reference proteome</keyword>
<dbReference type="PROSITE" id="PS51380">
    <property type="entry name" value="EXS"/>
    <property type="match status" value="1"/>
</dbReference>
<comment type="subcellular location">
    <subcellularLocation>
        <location evidence="1">Membrane</location>
        <topology evidence="1">Multi-pass membrane protein</topology>
    </subcellularLocation>
</comment>
<reference evidence="7 8" key="1">
    <citation type="submission" date="2018-11" db="EMBL/GenBank/DDBJ databases">
        <authorList>
            <consortium name="Pathogen Informatics"/>
        </authorList>
    </citation>
    <scope>NUCLEOTIDE SEQUENCE [LARGE SCALE GENOMIC DNA]</scope>
</reference>
<proteinExistence type="predicted"/>
<dbReference type="OrthoDB" id="6281077at2759"/>
<sequence>MVISYVVNATYMFLWDVIVDWGLLDFKAKDNPGLRDELVYRYRAYYYGAILEDLVIRFSWIGILVCQYAHLAELEIVRTVVYFAELSRYLLPLSACHFCTVFAFEAKFVLLFIIITLTLLLVAVVIVVIVVASTFLIGLR</sequence>
<feature type="domain" description="EXS" evidence="6">
    <location>
        <begin position="1"/>
        <end position="124"/>
    </location>
</feature>
<dbReference type="EMBL" id="UYRU01101491">
    <property type="protein sequence ID" value="VDN41465.1"/>
    <property type="molecule type" value="Genomic_DNA"/>
</dbReference>
<evidence type="ECO:0000256" key="5">
    <source>
        <dbReference type="SAM" id="Phobius"/>
    </source>
</evidence>